<dbReference type="InterPro" id="IPR043131">
    <property type="entry name" value="BCAT-like_N"/>
</dbReference>
<comment type="caution">
    <text evidence="10">The sequence shown here is derived from an EMBL/GenBank/DDBJ whole genome shotgun (WGS) entry which is preliminary data.</text>
</comment>
<organism evidence="10 11">
    <name type="scientific">Armadillidium nasatum</name>
    <dbReference type="NCBI Taxonomy" id="96803"/>
    <lineage>
        <taxon>Eukaryota</taxon>
        <taxon>Metazoa</taxon>
        <taxon>Ecdysozoa</taxon>
        <taxon>Arthropoda</taxon>
        <taxon>Crustacea</taxon>
        <taxon>Multicrustacea</taxon>
        <taxon>Malacostraca</taxon>
        <taxon>Eumalacostraca</taxon>
        <taxon>Peracarida</taxon>
        <taxon>Isopoda</taxon>
        <taxon>Oniscidea</taxon>
        <taxon>Crinocheta</taxon>
        <taxon>Armadillidiidae</taxon>
        <taxon>Armadillidium</taxon>
    </lineage>
</organism>
<dbReference type="InterPro" id="IPR043132">
    <property type="entry name" value="BCAT-like_C"/>
</dbReference>
<evidence type="ECO:0000256" key="4">
    <source>
        <dbReference type="ARBA" id="ARBA00022576"/>
    </source>
</evidence>
<comment type="cofactor">
    <cofactor evidence="1">
        <name>pyridoxal 5'-phosphate</name>
        <dbReference type="ChEBI" id="CHEBI:597326"/>
    </cofactor>
</comment>
<dbReference type="SUPFAM" id="SSF56752">
    <property type="entry name" value="D-aminoacid aminotransferase-like PLP-dependent enzymes"/>
    <property type="match status" value="1"/>
</dbReference>
<keyword evidence="4 10" id="KW-0032">Aminotransferase</keyword>
<dbReference type="InterPro" id="IPR036038">
    <property type="entry name" value="Aminotransferase-like"/>
</dbReference>
<evidence type="ECO:0000256" key="8">
    <source>
        <dbReference type="ARBA" id="ARBA00023304"/>
    </source>
</evidence>
<evidence type="ECO:0000256" key="3">
    <source>
        <dbReference type="ARBA" id="ARBA00013053"/>
    </source>
</evidence>
<evidence type="ECO:0000256" key="9">
    <source>
        <dbReference type="PIRSR" id="PIRSR006468-1"/>
    </source>
</evidence>
<comment type="similarity">
    <text evidence="2">Belongs to the class-IV pyridoxal-phosphate-dependent aminotransferase family.</text>
</comment>
<feature type="modified residue" description="N6-(pyridoxal phosphate)lysine" evidence="9">
    <location>
        <position position="227"/>
    </location>
</feature>
<evidence type="ECO:0000256" key="6">
    <source>
        <dbReference type="ARBA" id="ARBA00022679"/>
    </source>
</evidence>
<dbReference type="FunFam" id="3.20.10.10:FF:000004">
    <property type="entry name" value="Branched-chain-amino-acid aminotransferase"/>
    <property type="match status" value="1"/>
</dbReference>
<keyword evidence="8" id="KW-0100">Branched-chain amino acid biosynthesis</keyword>
<evidence type="ECO:0000313" key="10">
    <source>
        <dbReference type="EMBL" id="KAB7505366.1"/>
    </source>
</evidence>
<dbReference type="EMBL" id="SEYY01001295">
    <property type="protein sequence ID" value="KAB7505366.1"/>
    <property type="molecule type" value="Genomic_DNA"/>
</dbReference>
<accession>A0A5N5TFB6</accession>
<dbReference type="GO" id="GO:0005739">
    <property type="term" value="C:mitochondrion"/>
    <property type="evidence" value="ECO:0007669"/>
    <property type="project" value="TreeGrafter"/>
</dbReference>
<dbReference type="GO" id="GO:0009099">
    <property type="term" value="P:L-valine biosynthetic process"/>
    <property type="evidence" value="ECO:0007669"/>
    <property type="project" value="TreeGrafter"/>
</dbReference>
<evidence type="ECO:0000256" key="1">
    <source>
        <dbReference type="ARBA" id="ARBA00001933"/>
    </source>
</evidence>
<dbReference type="Pfam" id="PF01063">
    <property type="entry name" value="Aminotran_4"/>
    <property type="match status" value="1"/>
</dbReference>
<protein>
    <recommendedName>
        <fullName evidence="3">branched-chain-amino-acid transaminase</fullName>
        <ecNumber evidence="3">2.6.1.42</ecNumber>
    </recommendedName>
</protein>
<dbReference type="InterPro" id="IPR005786">
    <property type="entry name" value="B_amino_transII"/>
</dbReference>
<keyword evidence="7" id="KW-0663">Pyridoxal phosphate</keyword>
<evidence type="ECO:0000313" key="11">
    <source>
        <dbReference type="Proteomes" id="UP000326759"/>
    </source>
</evidence>
<dbReference type="PANTHER" id="PTHR11825:SF44">
    <property type="entry name" value="BRANCHED-CHAIN-AMINO-ACID AMINOTRANSFERASE"/>
    <property type="match status" value="1"/>
</dbReference>
<evidence type="ECO:0000256" key="7">
    <source>
        <dbReference type="ARBA" id="ARBA00022898"/>
    </source>
</evidence>
<name>A0A5N5TFB6_9CRUS</name>
<reference evidence="10 11" key="1">
    <citation type="journal article" date="2019" name="PLoS Biol.">
        <title>Sex chromosomes control vertical transmission of feminizing Wolbachia symbionts in an isopod.</title>
        <authorList>
            <person name="Becking T."/>
            <person name="Chebbi M.A."/>
            <person name="Giraud I."/>
            <person name="Moumen B."/>
            <person name="Laverre T."/>
            <person name="Caubet Y."/>
            <person name="Peccoud J."/>
            <person name="Gilbert C."/>
            <person name="Cordaux R."/>
        </authorList>
    </citation>
    <scope>NUCLEOTIDE SEQUENCE [LARGE SCALE GENOMIC DNA]</scope>
    <source>
        <strain evidence="10">ANa2</strain>
        <tissue evidence="10">Whole body excluding digestive tract and cuticle</tissue>
    </source>
</reference>
<dbReference type="CDD" id="cd01557">
    <property type="entry name" value="BCAT_beta_family"/>
    <property type="match status" value="1"/>
</dbReference>
<dbReference type="PANTHER" id="PTHR11825">
    <property type="entry name" value="SUBGROUP IIII AMINOTRANSFERASE"/>
    <property type="match status" value="1"/>
</dbReference>
<proteinExistence type="inferred from homology"/>
<sequence>MKILPDTSFFLSLLTFGVEEYFVISPSFTRLAADVEIQFCPPDKLKPKPAVKDLVFGKTFTEHMLEIQWVDGEGWHKPQISPFHNLSMHPAAKSLHYSVQFEGMKAYRGVDGKIRLFRPDENMKRMNRTAERASLPTFDGEELIELIKKLIRIDQEWVPHSESSSLYVRPTLISNEDALKVEQPSKALLFVILSPTGPYFSTGFNAVSLLADPQYVRSWPGGCGHTKMGANYGPTLMIQKEAMKKGLQQVLWLYGPDHRLTEVGAMNIMIVLKKKNGGIELVTPPLDGLILPGVTRLSILEIVRSWPEYEVTERDITMAEVVEASKEDRLLEIFGAGTAVVVCPVGEIHYMDKVIKVPTMQQEKPLYKKVYNAILDIQYGRNQHPWAVPID</sequence>
<evidence type="ECO:0000256" key="2">
    <source>
        <dbReference type="ARBA" id="ARBA00009320"/>
    </source>
</evidence>
<dbReference type="NCBIfam" id="TIGR01123">
    <property type="entry name" value="ilvE_II"/>
    <property type="match status" value="1"/>
</dbReference>
<dbReference type="PIRSF" id="PIRSF006468">
    <property type="entry name" value="BCAT1"/>
    <property type="match status" value="1"/>
</dbReference>
<dbReference type="InterPro" id="IPR001544">
    <property type="entry name" value="Aminotrans_IV"/>
</dbReference>
<dbReference type="NCBIfam" id="NF009897">
    <property type="entry name" value="PRK13357.1"/>
    <property type="match status" value="1"/>
</dbReference>
<dbReference type="Proteomes" id="UP000326759">
    <property type="component" value="Unassembled WGS sequence"/>
</dbReference>
<dbReference type="EC" id="2.6.1.42" evidence="3"/>
<keyword evidence="11" id="KW-1185">Reference proteome</keyword>
<dbReference type="GO" id="GO:0004084">
    <property type="term" value="F:branched-chain-amino-acid transaminase activity"/>
    <property type="evidence" value="ECO:0007669"/>
    <property type="project" value="UniProtKB-EC"/>
</dbReference>
<dbReference type="FunFam" id="3.30.470.10:FF:000002">
    <property type="entry name" value="Branched-chain-amino-acid aminotransferase"/>
    <property type="match status" value="1"/>
</dbReference>
<dbReference type="GO" id="GO:0009098">
    <property type="term" value="P:L-leucine biosynthetic process"/>
    <property type="evidence" value="ECO:0007669"/>
    <property type="project" value="TreeGrafter"/>
</dbReference>
<dbReference type="Gene3D" id="3.30.470.10">
    <property type="match status" value="1"/>
</dbReference>
<dbReference type="OrthoDB" id="1732691at2759"/>
<evidence type="ECO:0000256" key="5">
    <source>
        <dbReference type="ARBA" id="ARBA00022605"/>
    </source>
</evidence>
<gene>
    <name evidence="10" type="ORF">Anas_07897</name>
</gene>
<dbReference type="InterPro" id="IPR033939">
    <property type="entry name" value="BCAT_family"/>
</dbReference>
<keyword evidence="5" id="KW-0028">Amino-acid biosynthesis</keyword>
<keyword evidence="6 10" id="KW-0808">Transferase</keyword>
<dbReference type="AlphaFoldDB" id="A0A5N5TFB6"/>
<dbReference type="Gene3D" id="3.20.10.10">
    <property type="entry name" value="D-amino Acid Aminotransferase, subunit A, domain 2"/>
    <property type="match status" value="1"/>
</dbReference>